<sequence length="557" mass="62947">MTILSMRELLQFPTGDNETDTVINGIHFNTTTLNHFNYTLYSNGTLSNGSSCWLTFDIYKPYLLSNGTFINGTSCYVPIKGLKTRGSVGIAFAALFAATLLSAIINLRKHGERLLPIEKRWTIVGRRSQWYWMIFLAICGVVSCFMSIDVDRDYLPQSAIVLQSFFYYLMIPVMLAVVWEAVRHWGSWQERQIVDRDNFAFPAATTRERQELYMPLVFYLFAFLSFFLYIPRSWSAIEKQRTFDQQEAVARPAATDARFKAGSIIGGICIFIICYSLGHSLYRYKWQAQARPSLVFLVTSAPLKFIIVITLASVSIAFNVASSFIWMISPLKYDGGAGYLYGLGYGPHLMIMTVLNIFGYLDSNEDRELIKQRIQRGHASDAELGIEAGRRKPTWWRRLRPDFKGNIGNSYESRLRALTTEVGGGRPTQRNIEQRVEMGVIDTSRYRDSVDSQAPRNPDPFADEHRHSPDRNCQLTGSGSPESRIEPGLSTGHLQSSAASNFSQSSGETLVSQARHQQNVRRVNGMISSIIPRVNIIQKTLNSLAGFVKGTRLLYTI</sequence>
<feature type="compositionally biased region" description="Low complexity" evidence="1">
    <location>
        <begin position="495"/>
        <end position="506"/>
    </location>
</feature>
<dbReference type="OMA" id="WLPLWFY"/>
<keyword evidence="2" id="KW-0472">Membrane</keyword>
<feature type="transmembrane region" description="Helical" evidence="2">
    <location>
        <begin position="129"/>
        <end position="148"/>
    </location>
</feature>
<dbReference type="GeneID" id="9222633"/>
<dbReference type="HOGENOM" id="CLU_033097_0_0_1"/>
<name>C5FLN0_ARTOC</name>
<feature type="transmembrane region" description="Helical" evidence="2">
    <location>
        <begin position="261"/>
        <end position="282"/>
    </location>
</feature>
<dbReference type="EMBL" id="DS995703">
    <property type="protein sequence ID" value="EEQ30602.1"/>
    <property type="molecule type" value="Genomic_DNA"/>
</dbReference>
<proteinExistence type="predicted"/>
<feature type="transmembrane region" description="Helical" evidence="2">
    <location>
        <begin position="160"/>
        <end position="182"/>
    </location>
</feature>
<reference evidence="4" key="1">
    <citation type="journal article" date="2012" name="MBio">
        <title>Comparative genome analysis of Trichophyton rubrum and related dermatophytes reveals candidate genes involved in infection.</title>
        <authorList>
            <person name="Martinez D.A."/>
            <person name="Oliver B.G."/>
            <person name="Graeser Y."/>
            <person name="Goldberg J.M."/>
            <person name="Li W."/>
            <person name="Martinez-Rossi N.M."/>
            <person name="Monod M."/>
            <person name="Shelest E."/>
            <person name="Barton R.C."/>
            <person name="Birch E."/>
            <person name="Brakhage A.A."/>
            <person name="Chen Z."/>
            <person name="Gurr S.J."/>
            <person name="Heiman D."/>
            <person name="Heitman J."/>
            <person name="Kosti I."/>
            <person name="Rossi A."/>
            <person name="Saif S."/>
            <person name="Samalova M."/>
            <person name="Saunders C.W."/>
            <person name="Shea T."/>
            <person name="Summerbell R.C."/>
            <person name="Xu J."/>
            <person name="Young S."/>
            <person name="Zeng Q."/>
            <person name="Birren B.W."/>
            <person name="Cuomo C.A."/>
            <person name="White T.C."/>
        </authorList>
    </citation>
    <scope>NUCLEOTIDE SEQUENCE [LARGE SCALE GENOMIC DNA]</scope>
    <source>
        <strain evidence="4">ATCC MYA-4605 / CBS 113480</strain>
    </source>
</reference>
<feature type="transmembrane region" description="Helical" evidence="2">
    <location>
        <begin position="88"/>
        <end position="108"/>
    </location>
</feature>
<dbReference type="eggNOG" id="ENOG502QWQE">
    <property type="taxonomic scope" value="Eukaryota"/>
</dbReference>
<evidence type="ECO:0000313" key="4">
    <source>
        <dbReference type="Proteomes" id="UP000002035"/>
    </source>
</evidence>
<dbReference type="AlphaFoldDB" id="C5FLN0"/>
<dbReference type="OrthoDB" id="5308502at2759"/>
<dbReference type="VEuPathDB" id="FungiDB:MCYG_03421"/>
<feature type="transmembrane region" description="Helical" evidence="2">
    <location>
        <begin position="338"/>
        <end position="361"/>
    </location>
</feature>
<keyword evidence="4" id="KW-1185">Reference proteome</keyword>
<organism evidence="3 4">
    <name type="scientific">Arthroderma otae (strain ATCC MYA-4605 / CBS 113480)</name>
    <name type="common">Microsporum canis</name>
    <dbReference type="NCBI Taxonomy" id="554155"/>
    <lineage>
        <taxon>Eukaryota</taxon>
        <taxon>Fungi</taxon>
        <taxon>Dikarya</taxon>
        <taxon>Ascomycota</taxon>
        <taxon>Pezizomycotina</taxon>
        <taxon>Eurotiomycetes</taxon>
        <taxon>Eurotiomycetidae</taxon>
        <taxon>Onygenales</taxon>
        <taxon>Arthrodermataceae</taxon>
        <taxon>Microsporum</taxon>
    </lineage>
</organism>
<feature type="transmembrane region" description="Helical" evidence="2">
    <location>
        <begin position="294"/>
        <end position="318"/>
    </location>
</feature>
<feature type="transmembrane region" description="Helical" evidence="2">
    <location>
        <begin position="212"/>
        <end position="230"/>
    </location>
</feature>
<keyword evidence="2" id="KW-1133">Transmembrane helix</keyword>
<dbReference type="RefSeq" id="XP_002847915.1">
    <property type="nucleotide sequence ID" value="XM_002847869.1"/>
</dbReference>
<dbReference type="STRING" id="554155.C5FLN0"/>
<dbReference type="Pfam" id="PF10361">
    <property type="entry name" value="DUF2434"/>
    <property type="match status" value="1"/>
</dbReference>
<accession>C5FLN0</accession>
<evidence type="ECO:0000313" key="3">
    <source>
        <dbReference type="EMBL" id="EEQ30602.1"/>
    </source>
</evidence>
<protein>
    <submittedName>
        <fullName evidence="3">Uncharacterized protein</fullName>
    </submittedName>
</protein>
<feature type="compositionally biased region" description="Polar residues" evidence="1">
    <location>
        <begin position="471"/>
        <end position="481"/>
    </location>
</feature>
<evidence type="ECO:0000256" key="2">
    <source>
        <dbReference type="SAM" id="Phobius"/>
    </source>
</evidence>
<gene>
    <name evidence="3" type="ORF">MCYG_03421</name>
</gene>
<evidence type="ECO:0000256" key="1">
    <source>
        <dbReference type="SAM" id="MobiDB-lite"/>
    </source>
</evidence>
<dbReference type="Proteomes" id="UP000002035">
    <property type="component" value="Unassembled WGS sequence"/>
</dbReference>
<dbReference type="InterPro" id="IPR018830">
    <property type="entry name" value="DUF2434"/>
</dbReference>
<feature type="region of interest" description="Disordered" evidence="1">
    <location>
        <begin position="442"/>
        <end position="509"/>
    </location>
</feature>
<keyword evidence="2" id="KW-0812">Transmembrane</keyword>